<protein>
    <submittedName>
        <fullName evidence="1">Uncharacterized protein</fullName>
    </submittedName>
</protein>
<accession>E9EHB9</accession>
<dbReference type="OMA" id="MRIWIVI"/>
<proteinExistence type="predicted"/>
<organism evidence="2">
    <name type="scientific">Metarhizium acridum (strain CQMa 102)</name>
    <dbReference type="NCBI Taxonomy" id="655827"/>
    <lineage>
        <taxon>Eukaryota</taxon>
        <taxon>Fungi</taxon>
        <taxon>Dikarya</taxon>
        <taxon>Ascomycota</taxon>
        <taxon>Pezizomycotina</taxon>
        <taxon>Sordariomycetes</taxon>
        <taxon>Hypocreomycetidae</taxon>
        <taxon>Hypocreales</taxon>
        <taxon>Clavicipitaceae</taxon>
        <taxon>Metarhizium</taxon>
    </lineage>
</organism>
<dbReference type="eggNOG" id="ENOG502RNUH">
    <property type="taxonomic scope" value="Eukaryota"/>
</dbReference>
<dbReference type="Proteomes" id="UP000002499">
    <property type="component" value="Unassembled WGS sequence"/>
</dbReference>
<sequence length="208" mass="23298">MSTSTDAKRVFVAVTNLHPLHVASWDSPDKVFQHALKLLQNTGLVATENPDYQFIAKERYNKIFFIYDIGNVNFRLATAHLPGDNDLPVLCVTLGKEEHVQAASRPVENQVNLRLREIYECHGYDAHPPFSIDHANGNIPTYTSPRTLSHSYTPVLENVKTTIQAPAMSVKCTHLYSQRVQSKPSQVRFAAPPPYDCKPLGQLKAFNG</sequence>
<name>E9EHB9_METAQ</name>
<keyword evidence="2" id="KW-1185">Reference proteome</keyword>
<dbReference type="InParanoid" id="E9EHB9"/>
<dbReference type="OrthoDB" id="4358740at2759"/>
<dbReference type="AlphaFoldDB" id="E9EHB9"/>
<evidence type="ECO:0000313" key="1">
    <source>
        <dbReference type="EMBL" id="EFY84677.1"/>
    </source>
</evidence>
<dbReference type="EMBL" id="GL698611">
    <property type="protein sequence ID" value="EFY84677.1"/>
    <property type="molecule type" value="Genomic_DNA"/>
</dbReference>
<reference evidence="1 2" key="1">
    <citation type="journal article" date="2011" name="PLoS Genet.">
        <title>Genome sequencing and comparative transcriptomics of the model entomopathogenic fungi Metarhizium anisopliae and M. acridum.</title>
        <authorList>
            <person name="Gao Q."/>
            <person name="Jin K."/>
            <person name="Ying S.H."/>
            <person name="Zhang Y."/>
            <person name="Xiao G."/>
            <person name="Shang Y."/>
            <person name="Duan Z."/>
            <person name="Hu X."/>
            <person name="Xie X.Q."/>
            <person name="Zhou G."/>
            <person name="Peng G."/>
            <person name="Luo Z."/>
            <person name="Huang W."/>
            <person name="Wang B."/>
            <person name="Fang W."/>
            <person name="Wang S."/>
            <person name="Zhong Y."/>
            <person name="Ma L.J."/>
            <person name="St Leger R.J."/>
            <person name="Zhao G.P."/>
            <person name="Pei Y."/>
            <person name="Feng M.G."/>
            <person name="Xia Y."/>
            <person name="Wang C."/>
        </authorList>
    </citation>
    <scope>NUCLEOTIDE SEQUENCE [LARGE SCALE GENOMIC DNA]</scope>
    <source>
        <strain evidence="1 2">CQMa 102</strain>
    </source>
</reference>
<evidence type="ECO:0000313" key="2">
    <source>
        <dbReference type="Proteomes" id="UP000002499"/>
    </source>
</evidence>
<dbReference type="HOGENOM" id="CLU_114624_0_0_1"/>
<dbReference type="STRING" id="655827.E9EHB9"/>
<gene>
    <name evidence="1" type="ORF">MAC_09267</name>
</gene>